<dbReference type="Proteomes" id="UP001056120">
    <property type="component" value="Linkage Group LG03"/>
</dbReference>
<proteinExistence type="predicted"/>
<sequence length="346" mass="38048">MVSLNKLHFWEVKSLLKERLGIAEKKKLPLIDYKLVYYHGFRKYSRIRKWSVGLSGGKDRIAVIRASGRISSGGGSLFSPGSGITAEQLIKKISKVRDSKRYKAVIIRIDSPGGGIQASALIWREIKLLADSKPVVASMVDVAASGGYSMAMAAHAIVSENLTLTGSIGVVTGKVNFGKLYEKIGFNKELISKGRYAELYTSNRPFRPEEEKLFAERAQHMYKQFRDEAARSRSMSVDRMEEIAQGRVWTGNDAASRGLVDAIGGFSRAVAIAKHKANIPQNKKVTLVEVSKPSFSLKNILFSLLSSAIGMETTLKHLRDDFAMSDGVQARMDGSMFNGSEGSSLF</sequence>
<evidence type="ECO:0000313" key="2">
    <source>
        <dbReference type="Proteomes" id="UP001056120"/>
    </source>
</evidence>
<gene>
    <name evidence="1" type="ORF">L1987_08479</name>
</gene>
<accession>A0ACB9JN04</accession>
<comment type="caution">
    <text evidence="1">The sequence shown here is derived from an EMBL/GenBank/DDBJ whole genome shotgun (WGS) entry which is preliminary data.</text>
</comment>
<protein>
    <submittedName>
        <fullName evidence="1">Uncharacterized protein</fullName>
    </submittedName>
</protein>
<organism evidence="1 2">
    <name type="scientific">Smallanthus sonchifolius</name>
    <dbReference type="NCBI Taxonomy" id="185202"/>
    <lineage>
        <taxon>Eukaryota</taxon>
        <taxon>Viridiplantae</taxon>
        <taxon>Streptophyta</taxon>
        <taxon>Embryophyta</taxon>
        <taxon>Tracheophyta</taxon>
        <taxon>Spermatophyta</taxon>
        <taxon>Magnoliopsida</taxon>
        <taxon>eudicotyledons</taxon>
        <taxon>Gunneridae</taxon>
        <taxon>Pentapetalae</taxon>
        <taxon>asterids</taxon>
        <taxon>campanulids</taxon>
        <taxon>Asterales</taxon>
        <taxon>Asteraceae</taxon>
        <taxon>Asteroideae</taxon>
        <taxon>Heliantheae alliance</taxon>
        <taxon>Millerieae</taxon>
        <taxon>Smallanthus</taxon>
    </lineage>
</organism>
<dbReference type="EMBL" id="CM042020">
    <property type="protein sequence ID" value="KAI3820925.1"/>
    <property type="molecule type" value="Genomic_DNA"/>
</dbReference>
<reference evidence="1 2" key="2">
    <citation type="journal article" date="2022" name="Mol. Ecol. Resour.">
        <title>The genomes of chicory, endive, great burdock and yacon provide insights into Asteraceae paleo-polyploidization history and plant inulin production.</title>
        <authorList>
            <person name="Fan W."/>
            <person name="Wang S."/>
            <person name="Wang H."/>
            <person name="Wang A."/>
            <person name="Jiang F."/>
            <person name="Liu H."/>
            <person name="Zhao H."/>
            <person name="Xu D."/>
            <person name="Zhang Y."/>
        </authorList>
    </citation>
    <scope>NUCLEOTIDE SEQUENCE [LARGE SCALE GENOMIC DNA]</scope>
    <source>
        <strain evidence="2">cv. Yunnan</strain>
        <tissue evidence="1">Leaves</tissue>
    </source>
</reference>
<name>A0ACB9JN04_9ASTR</name>
<reference evidence="2" key="1">
    <citation type="journal article" date="2022" name="Mol. Ecol. Resour.">
        <title>The genomes of chicory, endive, great burdock and yacon provide insights into Asteraceae palaeo-polyploidization history and plant inulin production.</title>
        <authorList>
            <person name="Fan W."/>
            <person name="Wang S."/>
            <person name="Wang H."/>
            <person name="Wang A."/>
            <person name="Jiang F."/>
            <person name="Liu H."/>
            <person name="Zhao H."/>
            <person name="Xu D."/>
            <person name="Zhang Y."/>
        </authorList>
    </citation>
    <scope>NUCLEOTIDE SEQUENCE [LARGE SCALE GENOMIC DNA]</scope>
    <source>
        <strain evidence="2">cv. Yunnan</strain>
    </source>
</reference>
<evidence type="ECO:0000313" key="1">
    <source>
        <dbReference type="EMBL" id="KAI3820925.1"/>
    </source>
</evidence>
<keyword evidence="2" id="KW-1185">Reference proteome</keyword>